<comment type="function">
    <text evidence="2">Mediates coordination of peptidoglycan synthesis and outer membrane constriction during cell division.</text>
</comment>
<reference evidence="8" key="1">
    <citation type="submission" date="2016-10" db="EMBL/GenBank/DDBJ databases">
        <authorList>
            <person name="Varghese N."/>
        </authorList>
    </citation>
    <scope>NUCLEOTIDE SEQUENCE [LARGE SCALE GENOMIC DNA]</scope>
    <source>
        <strain evidence="8">Nsp8</strain>
    </source>
</reference>
<dbReference type="Pfam" id="PF13525">
    <property type="entry name" value="YfiO"/>
    <property type="match status" value="1"/>
</dbReference>
<dbReference type="EMBL" id="FOVJ01000008">
    <property type="protein sequence ID" value="SFO12926.1"/>
    <property type="molecule type" value="Genomic_DNA"/>
</dbReference>
<accession>A0A1I5ENK0</accession>
<keyword evidence="8" id="KW-1185">Reference proteome</keyword>
<feature type="region of interest" description="Disordered" evidence="4">
    <location>
        <begin position="114"/>
        <end position="181"/>
    </location>
</feature>
<keyword evidence="2" id="KW-0132">Cell division</keyword>
<name>A0A1I5ENK0_9PROT</name>
<keyword evidence="2" id="KW-0175">Coiled coil</keyword>
<keyword evidence="1 2" id="KW-0732">Signal</keyword>
<feature type="signal peptide" evidence="2">
    <location>
        <begin position="1"/>
        <end position="19"/>
    </location>
</feature>
<feature type="repeat" description="TPR" evidence="3">
    <location>
        <begin position="183"/>
        <end position="216"/>
    </location>
</feature>
<dbReference type="SUPFAM" id="SSF48452">
    <property type="entry name" value="TPR-like"/>
    <property type="match status" value="1"/>
</dbReference>
<feature type="domain" description="YbgF trimerisation" evidence="6">
    <location>
        <begin position="48"/>
        <end position="118"/>
    </location>
</feature>
<dbReference type="Pfam" id="PF16331">
    <property type="entry name" value="TolA_bind_tri"/>
    <property type="match status" value="1"/>
</dbReference>
<dbReference type="HAMAP" id="MF_02066">
    <property type="entry name" value="CpoB"/>
    <property type="match status" value="1"/>
</dbReference>
<dbReference type="InterPro" id="IPR034706">
    <property type="entry name" value="CpoB"/>
</dbReference>
<sequence length="304" mass="32866" precursor="true">MLLRAFWLLLLIGVNSAHAGVFDDQEARRQIAAQQALIGDVRNQGQALETRVIKLEETLSAQPLLDLHSQIQTLRLDLNRLQGQIEVLVNENELTQKRQKDFYIDLDTRLRRIEQPDEQGASQPAKPESDGPEAGAAESGASSGTLAPTAQEPGAAAGSAMAAVSPASAPAGPNGANLADSSESRVYEAGFTLFKAGRYNDAISHFNKFIKDYPDSNLTPSAQYWIGNSHYALRDFKNAISAQEKLIGAFPDSAKAPDAMLNIASSQQEMNRKPAARKTLQGIIAKYPGSDAAEKAKQRLANVR</sequence>
<protein>
    <recommendedName>
        <fullName evidence="2">Cell division coordinator CpoB</fullName>
    </recommendedName>
</protein>
<dbReference type="NCBIfam" id="TIGR02795">
    <property type="entry name" value="tol_pal_ybgF"/>
    <property type="match status" value="1"/>
</dbReference>
<organism evidence="7 8">
    <name type="scientific">Nitrosospira briensis</name>
    <dbReference type="NCBI Taxonomy" id="35799"/>
    <lineage>
        <taxon>Bacteria</taxon>
        <taxon>Pseudomonadati</taxon>
        <taxon>Pseudomonadota</taxon>
        <taxon>Betaproteobacteria</taxon>
        <taxon>Nitrosomonadales</taxon>
        <taxon>Nitrosomonadaceae</taxon>
        <taxon>Nitrosospira</taxon>
    </lineage>
</organism>
<dbReference type="RefSeq" id="WP_074798278.1">
    <property type="nucleotide sequence ID" value="NZ_FOVJ01000008.1"/>
</dbReference>
<evidence type="ECO:0000259" key="6">
    <source>
        <dbReference type="Pfam" id="PF16331"/>
    </source>
</evidence>
<dbReference type="Gene3D" id="1.25.40.10">
    <property type="entry name" value="Tetratricopeptide repeat domain"/>
    <property type="match status" value="1"/>
</dbReference>
<evidence type="ECO:0000313" key="7">
    <source>
        <dbReference type="EMBL" id="SFO12926.1"/>
    </source>
</evidence>
<feature type="compositionally biased region" description="Low complexity" evidence="4">
    <location>
        <begin position="132"/>
        <end position="144"/>
    </location>
</feature>
<dbReference type="GO" id="GO:0030288">
    <property type="term" value="C:outer membrane-bounded periplasmic space"/>
    <property type="evidence" value="ECO:0007669"/>
    <property type="project" value="UniProtKB-UniRule"/>
</dbReference>
<dbReference type="InterPro" id="IPR032519">
    <property type="entry name" value="YbgF_tri"/>
</dbReference>
<feature type="coiled-coil region" evidence="2">
    <location>
        <begin position="64"/>
        <end position="98"/>
    </location>
</feature>
<dbReference type="InterPro" id="IPR019734">
    <property type="entry name" value="TPR_rpt"/>
</dbReference>
<evidence type="ECO:0000259" key="5">
    <source>
        <dbReference type="Pfam" id="PF13525"/>
    </source>
</evidence>
<gene>
    <name evidence="2" type="primary">cpoB</name>
    <name evidence="7" type="ORF">SAMN05216386_2703</name>
</gene>
<keyword evidence="3" id="KW-0802">TPR repeat</keyword>
<dbReference type="AlphaFoldDB" id="A0A1I5ENK0"/>
<dbReference type="InterPro" id="IPR014162">
    <property type="entry name" value="CpoB_C"/>
</dbReference>
<evidence type="ECO:0000256" key="3">
    <source>
        <dbReference type="PROSITE-ProRule" id="PRU00339"/>
    </source>
</evidence>
<proteinExistence type="inferred from homology"/>
<feature type="compositionally biased region" description="Low complexity" evidence="4">
    <location>
        <begin position="153"/>
        <end position="176"/>
    </location>
</feature>
<comment type="subcellular location">
    <subcellularLocation>
        <location evidence="2">Periplasm</location>
    </subcellularLocation>
</comment>
<dbReference type="InterPro" id="IPR011990">
    <property type="entry name" value="TPR-like_helical_dom_sf"/>
</dbReference>
<keyword evidence="2" id="KW-0574">Periplasm</keyword>
<comment type="similarity">
    <text evidence="2">Belongs to the CpoB family.</text>
</comment>
<feature type="domain" description="Outer membrane lipoprotein BamD-like" evidence="5">
    <location>
        <begin position="180"/>
        <end position="304"/>
    </location>
</feature>
<dbReference type="GO" id="GO:0070206">
    <property type="term" value="P:protein trimerization"/>
    <property type="evidence" value="ECO:0007669"/>
    <property type="project" value="InterPro"/>
</dbReference>
<dbReference type="GO" id="GO:0043093">
    <property type="term" value="P:FtsZ-dependent cytokinesis"/>
    <property type="evidence" value="ECO:0007669"/>
    <property type="project" value="UniProtKB-UniRule"/>
</dbReference>
<keyword evidence="2" id="KW-0131">Cell cycle</keyword>
<dbReference type="Proteomes" id="UP000183107">
    <property type="component" value="Unassembled WGS sequence"/>
</dbReference>
<feature type="chain" id="PRO_5010389321" description="Cell division coordinator CpoB" evidence="2">
    <location>
        <begin position="20"/>
        <end position="304"/>
    </location>
</feature>
<dbReference type="PROSITE" id="PS50005">
    <property type="entry name" value="TPR"/>
    <property type="match status" value="1"/>
</dbReference>
<dbReference type="OrthoDB" id="8525418at2"/>
<evidence type="ECO:0000256" key="4">
    <source>
        <dbReference type="SAM" id="MobiDB-lite"/>
    </source>
</evidence>
<evidence type="ECO:0000256" key="2">
    <source>
        <dbReference type="HAMAP-Rule" id="MF_02066"/>
    </source>
</evidence>
<dbReference type="InterPro" id="IPR039565">
    <property type="entry name" value="BamD-like"/>
</dbReference>
<dbReference type="Gene3D" id="1.20.5.110">
    <property type="match status" value="1"/>
</dbReference>
<evidence type="ECO:0000313" key="8">
    <source>
        <dbReference type="Proteomes" id="UP000183107"/>
    </source>
</evidence>
<evidence type="ECO:0000256" key="1">
    <source>
        <dbReference type="ARBA" id="ARBA00022729"/>
    </source>
</evidence>